<comment type="subcellular location">
    <subcellularLocation>
        <location evidence="1">Membrane</location>
    </subcellularLocation>
</comment>
<feature type="transmembrane region" description="Helical" evidence="6">
    <location>
        <begin position="207"/>
        <end position="224"/>
    </location>
</feature>
<dbReference type="PANTHER" id="PTHR48017">
    <property type="entry name" value="OS05G0424000 PROTEIN-RELATED"/>
    <property type="match status" value="1"/>
</dbReference>
<evidence type="ECO:0000259" key="7">
    <source>
        <dbReference type="Pfam" id="PF01490"/>
    </source>
</evidence>
<evidence type="ECO:0000256" key="5">
    <source>
        <dbReference type="ARBA" id="ARBA00023136"/>
    </source>
</evidence>
<evidence type="ECO:0000256" key="3">
    <source>
        <dbReference type="ARBA" id="ARBA00022692"/>
    </source>
</evidence>
<evidence type="ECO:0000256" key="2">
    <source>
        <dbReference type="ARBA" id="ARBA00022448"/>
    </source>
</evidence>
<feature type="transmembrane region" description="Helical" evidence="6">
    <location>
        <begin position="389"/>
        <end position="410"/>
    </location>
</feature>
<proteinExistence type="predicted"/>
<dbReference type="EMBL" id="CAKOGP040002214">
    <property type="protein sequence ID" value="CAJ1965689.1"/>
    <property type="molecule type" value="Genomic_DNA"/>
</dbReference>
<dbReference type="Proteomes" id="UP001295423">
    <property type="component" value="Unassembled WGS sequence"/>
</dbReference>
<accession>A0AAD2G861</accession>
<keyword evidence="5 6" id="KW-0472">Membrane</keyword>
<feature type="transmembrane region" description="Helical" evidence="6">
    <location>
        <begin position="148"/>
        <end position="172"/>
    </location>
</feature>
<keyword evidence="3 6" id="KW-0812">Transmembrane</keyword>
<feature type="transmembrane region" description="Helical" evidence="6">
    <location>
        <begin position="184"/>
        <end position="201"/>
    </location>
</feature>
<gene>
    <name evidence="8" type="ORF">CYCCA115_LOCUS21282</name>
</gene>
<feature type="domain" description="Amino acid transporter transmembrane" evidence="7">
    <location>
        <begin position="54"/>
        <end position="428"/>
    </location>
</feature>
<feature type="transmembrane region" description="Helical" evidence="6">
    <location>
        <begin position="363"/>
        <end position="383"/>
    </location>
</feature>
<feature type="transmembrane region" description="Helical" evidence="6">
    <location>
        <begin position="280"/>
        <end position="301"/>
    </location>
</feature>
<organism evidence="8 9">
    <name type="scientific">Cylindrotheca closterium</name>
    <dbReference type="NCBI Taxonomy" id="2856"/>
    <lineage>
        <taxon>Eukaryota</taxon>
        <taxon>Sar</taxon>
        <taxon>Stramenopiles</taxon>
        <taxon>Ochrophyta</taxon>
        <taxon>Bacillariophyta</taxon>
        <taxon>Bacillariophyceae</taxon>
        <taxon>Bacillariophycidae</taxon>
        <taxon>Bacillariales</taxon>
        <taxon>Bacillariaceae</taxon>
        <taxon>Cylindrotheca</taxon>
    </lineage>
</organism>
<dbReference type="AlphaFoldDB" id="A0AAD2G861"/>
<feature type="transmembrane region" description="Helical" evidence="6">
    <location>
        <begin position="321"/>
        <end position="342"/>
    </location>
</feature>
<name>A0AAD2G861_9STRA</name>
<comment type="caution">
    <text evidence="8">The sequence shown here is derived from an EMBL/GenBank/DDBJ whole genome shotgun (WGS) entry which is preliminary data.</text>
</comment>
<dbReference type="InterPro" id="IPR013057">
    <property type="entry name" value="AA_transpt_TM"/>
</dbReference>
<evidence type="ECO:0000313" key="9">
    <source>
        <dbReference type="Proteomes" id="UP001295423"/>
    </source>
</evidence>
<sequence length="471" mass="52982">MTSIWNDDSKRNTPKQQEGVLGDDYAYRLEIEGPESPSNQSKISAAWNSVSSGGTIFDGFLLAASSEVGQSILTLPNIFSQVGFTSGLLLEFGFATMALYTNFLLVSMHAQHRHNLKANNDPKHRDPFHIVSYHEIMDALVGPWLKQISIAVVFFALLGLSTVQIIATASNCYILDDSRSKRSWALLWGSLFSFVAFVPNFRHYRMLSILGILTTTYTAWYMVFSSLADQRDPDVVYNAPESMEGFFTGFVQLLFIFGGHTSNIEVADVMDDPATYDRSYFWSYLYVFTLTMPNAVAAYYTYGQDCLYNTNSFSLFPASPYRDFGIIMMSLHQAVAFGLFAGPLFHMWEKLVGIHDKPFKMRALARLPLCGFMLLLAIAFPFFGAINAMLGAFTTSFGTFIIPCIGYNLAFQSEEGMVKKPFMRLDWIKRINWGVALFVVFGGVGAGGYTSIKNFLEQLEYFDYFAECYQC</sequence>
<dbReference type="Pfam" id="PF01490">
    <property type="entry name" value="Aa_trans"/>
    <property type="match status" value="1"/>
</dbReference>
<dbReference type="GO" id="GO:0016020">
    <property type="term" value="C:membrane"/>
    <property type="evidence" value="ECO:0007669"/>
    <property type="project" value="UniProtKB-SubCell"/>
</dbReference>
<keyword evidence="4 6" id="KW-1133">Transmembrane helix</keyword>
<reference evidence="8" key="1">
    <citation type="submission" date="2023-08" db="EMBL/GenBank/DDBJ databases">
        <authorList>
            <person name="Audoor S."/>
            <person name="Bilcke G."/>
        </authorList>
    </citation>
    <scope>NUCLEOTIDE SEQUENCE</scope>
</reference>
<evidence type="ECO:0000313" key="8">
    <source>
        <dbReference type="EMBL" id="CAJ1965689.1"/>
    </source>
</evidence>
<feature type="transmembrane region" description="Helical" evidence="6">
    <location>
        <begin position="431"/>
        <end position="452"/>
    </location>
</feature>
<protein>
    <recommendedName>
        <fullName evidence="7">Amino acid transporter transmembrane domain-containing protein</fullName>
    </recommendedName>
</protein>
<evidence type="ECO:0000256" key="6">
    <source>
        <dbReference type="SAM" id="Phobius"/>
    </source>
</evidence>
<evidence type="ECO:0000256" key="1">
    <source>
        <dbReference type="ARBA" id="ARBA00004370"/>
    </source>
</evidence>
<keyword evidence="2" id="KW-0813">Transport</keyword>
<keyword evidence="9" id="KW-1185">Reference proteome</keyword>
<evidence type="ECO:0000256" key="4">
    <source>
        <dbReference type="ARBA" id="ARBA00022989"/>
    </source>
</evidence>
<feature type="transmembrane region" description="Helical" evidence="6">
    <location>
        <begin position="88"/>
        <end position="110"/>
    </location>
</feature>